<sequence length="146" mass="16714">MLNVGLITEGFVLDHIQAGTSLSIYHDLKLDQLDCCVAIIKNARSNKMGKKDILKVECDIDTLDLDVLGFIDHNITVNIIKGETIVEKRELHLPKEVKNIVRCKNPRCITSIEQELDQIFLLTDPKTATYRCKYCEEKYKGHKKLQ</sequence>
<protein>
    <submittedName>
        <fullName evidence="1">Aspartate carbamoyltransferase regulatory subunit</fullName>
    </submittedName>
</protein>
<keyword evidence="2" id="KW-1185">Reference proteome</keyword>
<dbReference type="Proteomes" id="UP000304953">
    <property type="component" value="Unassembled WGS sequence"/>
</dbReference>
<dbReference type="EMBL" id="SRYA01000023">
    <property type="protein sequence ID" value="TGY95852.1"/>
    <property type="molecule type" value="Genomic_DNA"/>
</dbReference>
<evidence type="ECO:0000313" key="1">
    <source>
        <dbReference type="EMBL" id="TGY95852.1"/>
    </source>
</evidence>
<evidence type="ECO:0000313" key="2">
    <source>
        <dbReference type="Proteomes" id="UP000304953"/>
    </source>
</evidence>
<accession>A0AC61RVT0</accession>
<organism evidence="1 2">
    <name type="scientific">Petralouisia muris</name>
    <dbReference type="NCBI Taxonomy" id="3032872"/>
    <lineage>
        <taxon>Bacteria</taxon>
        <taxon>Bacillati</taxon>
        <taxon>Bacillota</taxon>
        <taxon>Clostridia</taxon>
        <taxon>Lachnospirales</taxon>
        <taxon>Lachnospiraceae</taxon>
        <taxon>Petralouisia</taxon>
    </lineage>
</organism>
<proteinExistence type="predicted"/>
<comment type="caution">
    <text evidence="1">The sequence shown here is derived from an EMBL/GenBank/DDBJ whole genome shotgun (WGS) entry which is preliminary data.</text>
</comment>
<gene>
    <name evidence="1" type="ORF">E5329_12780</name>
</gene>
<name>A0AC61RVT0_9FIRM</name>
<reference evidence="1" key="1">
    <citation type="submission" date="2019-04" db="EMBL/GenBank/DDBJ databases">
        <title>Microbes associate with the intestines of laboratory mice.</title>
        <authorList>
            <person name="Navarre W."/>
            <person name="Wong E."/>
            <person name="Huang K."/>
            <person name="Tropini C."/>
            <person name="Ng K."/>
            <person name="Yu B."/>
        </authorList>
    </citation>
    <scope>NUCLEOTIDE SEQUENCE</scope>
    <source>
        <strain evidence="1">NM01_1-7b</strain>
    </source>
</reference>